<accession>A0A918PXK7</accession>
<evidence type="ECO:0000256" key="10">
    <source>
        <dbReference type="PIRNR" id="PIRNR006268"/>
    </source>
</evidence>
<feature type="binding site" evidence="11">
    <location>
        <position position="177"/>
    </location>
    <ligand>
        <name>Mg(2+)</name>
        <dbReference type="ChEBI" id="CHEBI:18420"/>
    </ligand>
</feature>
<feature type="binding site" evidence="11">
    <location>
        <position position="295"/>
    </location>
    <ligand>
        <name>Mg(2+)</name>
        <dbReference type="ChEBI" id="CHEBI:18420"/>
    </ligand>
</feature>
<keyword evidence="3 10" id="KW-0285">Flavoprotein</keyword>
<evidence type="ECO:0000256" key="5">
    <source>
        <dbReference type="ARBA" id="ARBA00022723"/>
    </source>
</evidence>
<dbReference type="Proteomes" id="UP000662572">
    <property type="component" value="Unassembled WGS sequence"/>
</dbReference>
<evidence type="ECO:0000256" key="3">
    <source>
        <dbReference type="ARBA" id="ARBA00022630"/>
    </source>
</evidence>
<keyword evidence="13" id="KW-1185">Reference proteome</keyword>
<sequence length="341" mass="36922">MTLAAPELPEDVRVFIPPVDVPQKPPVDAHITTLSGQAFATSWQVKAVLGRGDVAEVRARIEACLSEIDIQMSPYRPSSDLCRFNGAGPWQHVTLPPMLLDVVAKAVEVAQLTEGAFDPCLLEAVETWGFGSRAVDTGLPPEPVRDGLKARPSDWRDLVVQDGGLIHPEGLRLDLNAIAKGYAVDCVMDILRDEFGVVSALVEVGGELKGIGARPDSQPWWVEVDQVPGASGGRNLIALCDHAVAVSGDWRRYFVHDDKSYAHTIDPLTGCPLDNRMAGAVVMDKDCWRADALATALMVMGTDRAMAFCAQHGVAALIMVREVKHIIERLSPRMAAYGTDE</sequence>
<reference evidence="12" key="1">
    <citation type="journal article" date="2014" name="Int. J. Syst. Evol. Microbiol.">
        <title>Complete genome sequence of Corynebacterium casei LMG S-19264T (=DSM 44701T), isolated from a smear-ripened cheese.</title>
        <authorList>
            <consortium name="US DOE Joint Genome Institute (JGI-PGF)"/>
            <person name="Walter F."/>
            <person name="Albersmeier A."/>
            <person name="Kalinowski J."/>
            <person name="Ruckert C."/>
        </authorList>
    </citation>
    <scope>NUCLEOTIDE SEQUENCE</scope>
    <source>
        <strain evidence="12">KCTC 32296</strain>
    </source>
</reference>
<keyword evidence="7 10" id="KW-0460">Magnesium</keyword>
<dbReference type="Pfam" id="PF02424">
    <property type="entry name" value="ApbE"/>
    <property type="match status" value="1"/>
</dbReference>
<evidence type="ECO:0000256" key="9">
    <source>
        <dbReference type="ARBA" id="ARBA00048540"/>
    </source>
</evidence>
<comment type="similarity">
    <text evidence="10">Belongs to the ApbE family.</text>
</comment>
<comment type="cofactor">
    <cofactor evidence="11">
        <name>Mg(2+)</name>
        <dbReference type="ChEBI" id="CHEBI:18420"/>
    </cofactor>
    <cofactor evidence="11">
        <name>Mn(2+)</name>
        <dbReference type="ChEBI" id="CHEBI:29035"/>
    </cofactor>
    <text evidence="11">Magnesium. Can also use manganese.</text>
</comment>
<dbReference type="InterPro" id="IPR003374">
    <property type="entry name" value="ApbE-like_sf"/>
</dbReference>
<evidence type="ECO:0000256" key="1">
    <source>
        <dbReference type="ARBA" id="ARBA00011955"/>
    </source>
</evidence>
<proteinExistence type="inferred from homology"/>
<dbReference type="PANTHER" id="PTHR30040:SF2">
    <property type="entry name" value="FAD:PROTEIN FMN TRANSFERASE"/>
    <property type="match status" value="1"/>
</dbReference>
<evidence type="ECO:0000256" key="7">
    <source>
        <dbReference type="ARBA" id="ARBA00022842"/>
    </source>
</evidence>
<comment type="catalytic activity">
    <reaction evidence="9 10">
        <text>L-threonyl-[protein] + FAD = FMN-L-threonyl-[protein] + AMP + H(+)</text>
        <dbReference type="Rhea" id="RHEA:36847"/>
        <dbReference type="Rhea" id="RHEA-COMP:11060"/>
        <dbReference type="Rhea" id="RHEA-COMP:11061"/>
        <dbReference type="ChEBI" id="CHEBI:15378"/>
        <dbReference type="ChEBI" id="CHEBI:30013"/>
        <dbReference type="ChEBI" id="CHEBI:57692"/>
        <dbReference type="ChEBI" id="CHEBI:74257"/>
        <dbReference type="ChEBI" id="CHEBI:456215"/>
        <dbReference type="EC" id="2.7.1.180"/>
    </reaction>
</comment>
<dbReference type="EMBL" id="BMZB01000001">
    <property type="protein sequence ID" value="GGZ26369.1"/>
    <property type="molecule type" value="Genomic_DNA"/>
</dbReference>
<comment type="caution">
    <text evidence="12">The sequence shown here is derived from an EMBL/GenBank/DDBJ whole genome shotgun (WGS) entry which is preliminary data.</text>
</comment>
<feature type="binding site" evidence="11">
    <location>
        <position position="291"/>
    </location>
    <ligand>
        <name>Mg(2+)</name>
        <dbReference type="ChEBI" id="CHEBI:18420"/>
    </ligand>
</feature>
<evidence type="ECO:0000256" key="6">
    <source>
        <dbReference type="ARBA" id="ARBA00022827"/>
    </source>
</evidence>
<keyword evidence="4 10" id="KW-0808">Transferase</keyword>
<dbReference type="SUPFAM" id="SSF143631">
    <property type="entry name" value="ApbE-like"/>
    <property type="match status" value="1"/>
</dbReference>
<organism evidence="12 13">
    <name type="scientific">Asticcacaulis endophyticus</name>
    <dbReference type="NCBI Taxonomy" id="1395890"/>
    <lineage>
        <taxon>Bacteria</taxon>
        <taxon>Pseudomonadati</taxon>
        <taxon>Pseudomonadota</taxon>
        <taxon>Alphaproteobacteria</taxon>
        <taxon>Caulobacterales</taxon>
        <taxon>Caulobacteraceae</taxon>
        <taxon>Asticcacaulis</taxon>
    </lineage>
</organism>
<dbReference type="EC" id="2.7.1.180" evidence="1 10"/>
<dbReference type="AlphaFoldDB" id="A0A918PXK7"/>
<protein>
    <recommendedName>
        <fullName evidence="2 10">FAD:protein FMN transferase</fullName>
        <ecNumber evidence="1 10">2.7.1.180</ecNumber>
    </recommendedName>
    <alternativeName>
        <fullName evidence="8 10">Flavin transferase</fullName>
    </alternativeName>
</protein>
<reference evidence="12" key="2">
    <citation type="submission" date="2020-09" db="EMBL/GenBank/DDBJ databases">
        <authorList>
            <person name="Sun Q."/>
            <person name="Kim S."/>
        </authorList>
    </citation>
    <scope>NUCLEOTIDE SEQUENCE</scope>
    <source>
        <strain evidence="12">KCTC 32296</strain>
    </source>
</reference>
<dbReference type="Gene3D" id="3.10.520.10">
    <property type="entry name" value="ApbE-like domains"/>
    <property type="match status" value="1"/>
</dbReference>
<dbReference type="PANTHER" id="PTHR30040">
    <property type="entry name" value="THIAMINE BIOSYNTHESIS LIPOPROTEIN APBE"/>
    <property type="match status" value="1"/>
</dbReference>
<dbReference type="GO" id="GO:0046872">
    <property type="term" value="F:metal ion binding"/>
    <property type="evidence" value="ECO:0007669"/>
    <property type="project" value="UniProtKB-UniRule"/>
</dbReference>
<name>A0A918PXK7_9CAUL</name>
<dbReference type="InterPro" id="IPR024932">
    <property type="entry name" value="ApbE"/>
</dbReference>
<evidence type="ECO:0000256" key="11">
    <source>
        <dbReference type="PIRSR" id="PIRSR006268-2"/>
    </source>
</evidence>
<evidence type="ECO:0000313" key="12">
    <source>
        <dbReference type="EMBL" id="GGZ26369.1"/>
    </source>
</evidence>
<dbReference type="GO" id="GO:0016740">
    <property type="term" value="F:transferase activity"/>
    <property type="evidence" value="ECO:0007669"/>
    <property type="project" value="UniProtKB-UniRule"/>
</dbReference>
<gene>
    <name evidence="12" type="ORF">GCM10011273_09870</name>
</gene>
<dbReference type="PIRSF" id="PIRSF006268">
    <property type="entry name" value="ApbE"/>
    <property type="match status" value="1"/>
</dbReference>
<evidence type="ECO:0000313" key="13">
    <source>
        <dbReference type="Proteomes" id="UP000662572"/>
    </source>
</evidence>
<evidence type="ECO:0000256" key="2">
    <source>
        <dbReference type="ARBA" id="ARBA00016337"/>
    </source>
</evidence>
<keyword evidence="5 10" id="KW-0479">Metal-binding</keyword>
<evidence type="ECO:0000256" key="4">
    <source>
        <dbReference type="ARBA" id="ARBA00022679"/>
    </source>
</evidence>
<dbReference type="RefSeq" id="WP_189485227.1">
    <property type="nucleotide sequence ID" value="NZ_BMZB01000001.1"/>
</dbReference>
<keyword evidence="6 10" id="KW-0274">FAD</keyword>
<evidence type="ECO:0000256" key="8">
    <source>
        <dbReference type="ARBA" id="ARBA00031306"/>
    </source>
</evidence>